<feature type="region of interest" description="Disordered" evidence="6">
    <location>
        <begin position="485"/>
        <end position="527"/>
    </location>
</feature>
<dbReference type="Gene3D" id="3.20.20.30">
    <property type="entry name" value="Luciferase-like domain"/>
    <property type="match status" value="1"/>
</dbReference>
<dbReference type="eggNOG" id="ENOG502T6N0">
    <property type="taxonomic scope" value="Eukaryota"/>
</dbReference>
<evidence type="ECO:0000313" key="9">
    <source>
        <dbReference type="Proteomes" id="UP000019484"/>
    </source>
</evidence>
<evidence type="ECO:0000313" key="8">
    <source>
        <dbReference type="EMBL" id="EXJ82049.1"/>
    </source>
</evidence>
<dbReference type="GO" id="GO:0016705">
    <property type="term" value="F:oxidoreductase activity, acting on paired donors, with incorporation or reduction of molecular oxygen"/>
    <property type="evidence" value="ECO:0007669"/>
    <property type="project" value="InterPro"/>
</dbReference>
<dbReference type="Proteomes" id="UP000019484">
    <property type="component" value="Unassembled WGS sequence"/>
</dbReference>
<organism evidence="8 9">
    <name type="scientific">Capronia coronata CBS 617.96</name>
    <dbReference type="NCBI Taxonomy" id="1182541"/>
    <lineage>
        <taxon>Eukaryota</taxon>
        <taxon>Fungi</taxon>
        <taxon>Dikarya</taxon>
        <taxon>Ascomycota</taxon>
        <taxon>Pezizomycotina</taxon>
        <taxon>Eurotiomycetes</taxon>
        <taxon>Chaetothyriomycetidae</taxon>
        <taxon>Chaetothyriales</taxon>
        <taxon>Herpotrichiellaceae</taxon>
        <taxon>Capronia</taxon>
    </lineage>
</organism>
<dbReference type="NCBIfam" id="TIGR03860">
    <property type="entry name" value="FMN_nitrolo"/>
    <property type="match status" value="1"/>
</dbReference>
<keyword evidence="3" id="KW-0560">Oxidoreductase</keyword>
<evidence type="ECO:0000256" key="3">
    <source>
        <dbReference type="ARBA" id="ARBA00023002"/>
    </source>
</evidence>
<dbReference type="STRING" id="1182541.W9YIC6"/>
<evidence type="ECO:0000256" key="6">
    <source>
        <dbReference type="SAM" id="MobiDB-lite"/>
    </source>
</evidence>
<dbReference type="OrthoDB" id="5561043at2759"/>
<dbReference type="InterPro" id="IPR051260">
    <property type="entry name" value="Diverse_substr_monoxygenases"/>
</dbReference>
<dbReference type="InterPro" id="IPR011251">
    <property type="entry name" value="Luciferase-like_dom"/>
</dbReference>
<proteinExistence type="inferred from homology"/>
<evidence type="ECO:0000256" key="1">
    <source>
        <dbReference type="ARBA" id="ARBA00022630"/>
    </source>
</evidence>
<dbReference type="HOGENOM" id="CLU_022256_0_0_1"/>
<dbReference type="PANTHER" id="PTHR30011">
    <property type="entry name" value="ALKANESULFONATE MONOOXYGENASE-RELATED"/>
    <property type="match status" value="1"/>
</dbReference>
<dbReference type="EMBL" id="AMWN01000007">
    <property type="protein sequence ID" value="EXJ82049.1"/>
    <property type="molecule type" value="Genomic_DNA"/>
</dbReference>
<keyword evidence="9" id="KW-1185">Reference proteome</keyword>
<dbReference type="Pfam" id="PF00296">
    <property type="entry name" value="Bac_luciferase"/>
    <property type="match status" value="1"/>
</dbReference>
<dbReference type="PIRSF" id="PIRSF000337">
    <property type="entry name" value="NTA_MOA"/>
    <property type="match status" value="1"/>
</dbReference>
<dbReference type="InterPro" id="IPR016215">
    <property type="entry name" value="NTA_MOA"/>
</dbReference>
<dbReference type="GeneID" id="19162969"/>
<evidence type="ECO:0000256" key="4">
    <source>
        <dbReference type="ARBA" id="ARBA00023033"/>
    </source>
</evidence>
<comment type="similarity">
    <text evidence="5">Belongs to the NtaA/SnaA/DszA monooxygenase family.</text>
</comment>
<dbReference type="GO" id="GO:0004497">
    <property type="term" value="F:monooxygenase activity"/>
    <property type="evidence" value="ECO:0007669"/>
    <property type="project" value="UniProtKB-KW"/>
</dbReference>
<keyword evidence="2" id="KW-0288">FMN</keyword>
<protein>
    <recommendedName>
        <fullName evidence="7">Luciferase-like domain-containing protein</fullName>
    </recommendedName>
</protein>
<dbReference type="PANTHER" id="PTHR30011:SF16">
    <property type="entry name" value="C2H2 FINGER DOMAIN TRANSCRIPTION FACTOR (EUROFUNG)-RELATED"/>
    <property type="match status" value="1"/>
</dbReference>
<sequence length="527" mass="57724">MAPKKKIHLNFFEMACNSAHMGLGMWKNPGDMQPQKDTLEYYMWLARLAEKGKITGIFFADVYGVDDAFPGQMEAQFKAGGNCAQLDPLVLVSAMAAVTKSVCFGITGSTSYINPFVLARTYSTLDHVTKGRIAWNVVTSYSTSSAKANGLDDITPHDKRYEKAHEYMDLCYALWEGSWEDGAKVFNPDTGIAYDPEKVHKINFIGNHHKTSAYSAAHPSPQRTPVIFQAGQSTAGKAFAALNAEAIFVGGGKAADTAPYVKEIRAAAAANGRDPNHIKVFPQIAPIIGRTMEEAQAKYERYKALADWRGGLAKLSQYLNVDLSQYPPDEPFDVDSVGHSDSSIHALVNMLKRFRGMTVTPRFLGEKMAFCGFGAMPVGDPETVADVFEDWVNNADVDGFNVAYVSNPESYEDLVELLVPVLQRRGLMWDDYTVPGGSYRENLLGTPGHPTVPKGHPAYNFRYDILKEKYGDENGDITIDRRAVAPVEEPQEPQKSDGQKTMPIVETAAVKPVINGGHPPAPVEAAA</sequence>
<feature type="domain" description="Luciferase-like" evidence="7">
    <location>
        <begin position="26"/>
        <end position="392"/>
    </location>
</feature>
<dbReference type="RefSeq" id="XP_007727170.1">
    <property type="nucleotide sequence ID" value="XM_007728980.1"/>
</dbReference>
<name>W9YIC6_9EURO</name>
<keyword evidence="4" id="KW-0503">Monooxygenase</keyword>
<evidence type="ECO:0000256" key="2">
    <source>
        <dbReference type="ARBA" id="ARBA00022643"/>
    </source>
</evidence>
<dbReference type="InterPro" id="IPR036661">
    <property type="entry name" value="Luciferase-like_sf"/>
</dbReference>
<dbReference type="AlphaFoldDB" id="W9YIC6"/>
<evidence type="ECO:0000256" key="5">
    <source>
        <dbReference type="ARBA" id="ARBA00033748"/>
    </source>
</evidence>
<dbReference type="SUPFAM" id="SSF51679">
    <property type="entry name" value="Bacterial luciferase-like"/>
    <property type="match status" value="1"/>
</dbReference>
<evidence type="ECO:0000259" key="7">
    <source>
        <dbReference type="Pfam" id="PF00296"/>
    </source>
</evidence>
<comment type="caution">
    <text evidence="8">The sequence shown here is derived from an EMBL/GenBank/DDBJ whole genome shotgun (WGS) entry which is preliminary data.</text>
</comment>
<reference evidence="8 9" key="1">
    <citation type="submission" date="2013-03" db="EMBL/GenBank/DDBJ databases">
        <title>The Genome Sequence of Capronia coronata CBS 617.96.</title>
        <authorList>
            <consortium name="The Broad Institute Genomics Platform"/>
            <person name="Cuomo C."/>
            <person name="de Hoog S."/>
            <person name="Gorbushina A."/>
            <person name="Walker B."/>
            <person name="Young S.K."/>
            <person name="Zeng Q."/>
            <person name="Gargeya S."/>
            <person name="Fitzgerald M."/>
            <person name="Haas B."/>
            <person name="Abouelleil A."/>
            <person name="Allen A.W."/>
            <person name="Alvarado L."/>
            <person name="Arachchi H.M."/>
            <person name="Berlin A.M."/>
            <person name="Chapman S.B."/>
            <person name="Gainer-Dewar J."/>
            <person name="Goldberg J."/>
            <person name="Griggs A."/>
            <person name="Gujja S."/>
            <person name="Hansen M."/>
            <person name="Howarth C."/>
            <person name="Imamovic A."/>
            <person name="Ireland A."/>
            <person name="Larimer J."/>
            <person name="McCowan C."/>
            <person name="Murphy C."/>
            <person name="Pearson M."/>
            <person name="Poon T.W."/>
            <person name="Priest M."/>
            <person name="Roberts A."/>
            <person name="Saif S."/>
            <person name="Shea T."/>
            <person name="Sisk P."/>
            <person name="Sykes S."/>
            <person name="Wortman J."/>
            <person name="Nusbaum C."/>
            <person name="Birren B."/>
        </authorList>
    </citation>
    <scope>NUCLEOTIDE SEQUENCE [LARGE SCALE GENOMIC DNA]</scope>
    <source>
        <strain evidence="8 9">CBS 617.96</strain>
    </source>
</reference>
<accession>W9YIC6</accession>
<keyword evidence="1" id="KW-0285">Flavoprotein</keyword>
<gene>
    <name evidence="8" type="ORF">A1O1_08118</name>
</gene>